<dbReference type="InterPro" id="IPR036388">
    <property type="entry name" value="WH-like_DNA-bd_sf"/>
</dbReference>
<dbReference type="KEGG" id="cwo:Cwoe_3646"/>
<dbReference type="STRING" id="469383.Cwoe_3646"/>
<feature type="region of interest" description="Disordered" evidence="1">
    <location>
        <begin position="177"/>
        <end position="199"/>
    </location>
</feature>
<reference evidence="4 5" key="1">
    <citation type="journal article" date="2010" name="Stand. Genomic Sci.">
        <title>Complete genome sequence of Conexibacter woesei type strain (ID131577).</title>
        <authorList>
            <person name="Pukall R."/>
            <person name="Lapidus A."/>
            <person name="Glavina Del Rio T."/>
            <person name="Copeland A."/>
            <person name="Tice H."/>
            <person name="Cheng J.-F."/>
            <person name="Lucas S."/>
            <person name="Chen F."/>
            <person name="Nolan M."/>
            <person name="Bruce D."/>
            <person name="Goodwin L."/>
            <person name="Pitluck S."/>
            <person name="Mavromatis K."/>
            <person name="Ivanova N."/>
            <person name="Ovchinnikova G."/>
            <person name="Pati A."/>
            <person name="Chen A."/>
            <person name="Palaniappan K."/>
            <person name="Land M."/>
            <person name="Hauser L."/>
            <person name="Chang Y.-J."/>
            <person name="Jeffries C.D."/>
            <person name="Chain P."/>
            <person name="Meincke L."/>
            <person name="Sims D."/>
            <person name="Brettin T."/>
            <person name="Detter J.C."/>
            <person name="Rohde M."/>
            <person name="Goeker M."/>
            <person name="Bristow J."/>
            <person name="Eisen J.A."/>
            <person name="Markowitz V."/>
            <person name="Kyrpides N.C."/>
            <person name="Klenk H.-P."/>
            <person name="Hugenholtz P."/>
        </authorList>
    </citation>
    <scope>NUCLEOTIDE SEQUENCE [LARGE SCALE GENOMIC DNA]</scope>
    <source>
        <strain evidence="5">DSM 14684 / CIP 108061 / JCM 11494 / NBRC 100937 / ID131577</strain>
    </source>
</reference>
<dbReference type="PANTHER" id="PTHR33169:SF14">
    <property type="entry name" value="TRANSCRIPTIONAL REGULATOR RV3488"/>
    <property type="match status" value="1"/>
</dbReference>
<dbReference type="InterPro" id="IPR005149">
    <property type="entry name" value="Tscrpt_reg_PadR_N"/>
</dbReference>
<feature type="compositionally biased region" description="Low complexity" evidence="1">
    <location>
        <begin position="188"/>
        <end position="199"/>
    </location>
</feature>
<feature type="domain" description="Transcription regulator PadR N-terminal" evidence="2">
    <location>
        <begin position="7"/>
        <end position="85"/>
    </location>
</feature>
<dbReference type="InterPro" id="IPR018309">
    <property type="entry name" value="Tscrpt_reg_PadR_C"/>
</dbReference>
<sequence length="199" mass="22791">MSVQNVVLGQLVRRRGYGYELRDRLRELFSDVLGLSDTAVYPALEALERKGLIVEVEREPARREERWSNPRVVYEATPEGRSHFRRWMAEPARKAPLREELHMKLMIAEPEDVPALIEALRKVEDECRAQLRKIIEHPLDADRNPRAQTPAFGPTLVQDGVISHLQTTMEWAQRSRSALLQHSERSTAGAAAGARRNRP</sequence>
<dbReference type="Gene3D" id="1.10.10.10">
    <property type="entry name" value="Winged helix-like DNA-binding domain superfamily/Winged helix DNA-binding domain"/>
    <property type="match status" value="1"/>
</dbReference>
<reference evidence="5" key="2">
    <citation type="submission" date="2010-01" db="EMBL/GenBank/DDBJ databases">
        <title>The complete genome of Conexibacter woesei DSM 14684.</title>
        <authorList>
            <consortium name="US DOE Joint Genome Institute (JGI-PGF)"/>
            <person name="Lucas S."/>
            <person name="Copeland A."/>
            <person name="Lapidus A."/>
            <person name="Glavina del Rio T."/>
            <person name="Dalin E."/>
            <person name="Tice H."/>
            <person name="Bruce D."/>
            <person name="Goodwin L."/>
            <person name="Pitluck S."/>
            <person name="Kyrpides N."/>
            <person name="Mavromatis K."/>
            <person name="Ivanova N."/>
            <person name="Mikhailova N."/>
            <person name="Chertkov O."/>
            <person name="Brettin T."/>
            <person name="Detter J.C."/>
            <person name="Han C."/>
            <person name="Larimer F."/>
            <person name="Land M."/>
            <person name="Hauser L."/>
            <person name="Markowitz V."/>
            <person name="Cheng J.-F."/>
            <person name="Hugenholtz P."/>
            <person name="Woyke T."/>
            <person name="Wu D."/>
            <person name="Pukall R."/>
            <person name="Steenblock K."/>
            <person name="Schneider S."/>
            <person name="Klenk H.-P."/>
            <person name="Eisen J.A."/>
        </authorList>
    </citation>
    <scope>NUCLEOTIDE SEQUENCE [LARGE SCALE GENOMIC DNA]</scope>
    <source>
        <strain evidence="5">DSM 14684 / CIP 108061 / JCM 11494 / NBRC 100937 / ID131577</strain>
    </source>
</reference>
<evidence type="ECO:0000259" key="3">
    <source>
        <dbReference type="Pfam" id="PF10400"/>
    </source>
</evidence>
<dbReference type="Proteomes" id="UP000008229">
    <property type="component" value="Chromosome"/>
</dbReference>
<dbReference type="EMBL" id="CP001854">
    <property type="protein sequence ID" value="ADB52063.1"/>
    <property type="molecule type" value="Genomic_DNA"/>
</dbReference>
<proteinExistence type="predicted"/>
<organism evidence="4 5">
    <name type="scientific">Conexibacter woesei (strain DSM 14684 / CCUG 47730 / CIP 108061 / JCM 11494 / NBRC 100937 / ID131577)</name>
    <dbReference type="NCBI Taxonomy" id="469383"/>
    <lineage>
        <taxon>Bacteria</taxon>
        <taxon>Bacillati</taxon>
        <taxon>Actinomycetota</taxon>
        <taxon>Thermoleophilia</taxon>
        <taxon>Solirubrobacterales</taxon>
        <taxon>Conexibacteraceae</taxon>
        <taxon>Conexibacter</taxon>
    </lineage>
</organism>
<evidence type="ECO:0000256" key="1">
    <source>
        <dbReference type="SAM" id="MobiDB-lite"/>
    </source>
</evidence>
<dbReference type="AlphaFoldDB" id="D3F1A0"/>
<name>D3F1A0_CONWI</name>
<dbReference type="SUPFAM" id="SSF46785">
    <property type="entry name" value="Winged helix' DNA-binding domain"/>
    <property type="match status" value="1"/>
</dbReference>
<evidence type="ECO:0000313" key="5">
    <source>
        <dbReference type="Proteomes" id="UP000008229"/>
    </source>
</evidence>
<dbReference type="InterPro" id="IPR036390">
    <property type="entry name" value="WH_DNA-bd_sf"/>
</dbReference>
<dbReference type="PANTHER" id="PTHR33169">
    <property type="entry name" value="PADR-FAMILY TRANSCRIPTIONAL REGULATOR"/>
    <property type="match status" value="1"/>
</dbReference>
<dbReference type="RefSeq" id="WP_012935114.1">
    <property type="nucleotide sequence ID" value="NC_013739.1"/>
</dbReference>
<evidence type="ECO:0000313" key="4">
    <source>
        <dbReference type="EMBL" id="ADB52063.1"/>
    </source>
</evidence>
<dbReference type="InterPro" id="IPR052509">
    <property type="entry name" value="Metal_resp_DNA-bind_regulator"/>
</dbReference>
<dbReference type="Pfam" id="PF10400">
    <property type="entry name" value="Vir_act_alpha_C"/>
    <property type="match status" value="1"/>
</dbReference>
<evidence type="ECO:0000259" key="2">
    <source>
        <dbReference type="Pfam" id="PF03551"/>
    </source>
</evidence>
<dbReference type="HOGENOM" id="CLU_089258_1_0_11"/>
<accession>D3F1A0</accession>
<protein>
    <submittedName>
        <fullName evidence="4">Transcriptional regulator, PadR-like family</fullName>
    </submittedName>
</protein>
<dbReference type="Pfam" id="PF03551">
    <property type="entry name" value="PadR"/>
    <property type="match status" value="1"/>
</dbReference>
<dbReference type="OrthoDB" id="3186544at2"/>
<gene>
    <name evidence="4" type="ordered locus">Cwoe_3646</name>
</gene>
<feature type="domain" description="Transcription regulator PadR C-terminal" evidence="3">
    <location>
        <begin position="97"/>
        <end position="179"/>
    </location>
</feature>
<dbReference type="eggNOG" id="COG1695">
    <property type="taxonomic scope" value="Bacteria"/>
</dbReference>
<keyword evidence="5" id="KW-1185">Reference proteome</keyword>